<accession>A0A8H3ZTJ1</accession>
<keyword evidence="3" id="KW-1185">Reference proteome</keyword>
<feature type="compositionally biased region" description="Polar residues" evidence="1">
    <location>
        <begin position="123"/>
        <end position="139"/>
    </location>
</feature>
<comment type="caution">
    <text evidence="2">The sequence shown here is derived from an EMBL/GenBank/DDBJ whole genome shotgun (WGS) entry which is preliminary data.</text>
</comment>
<dbReference type="OrthoDB" id="4831003at2759"/>
<sequence length="197" mass="22105">MVSAIREFIEECVSIFRCVHITTDAPRQRAMSLPMIHYQNPPGSTLARCKSFNELTPQRDPTQLHPRNISTEAVVDAEYVMEAKSVIATEAEIKASANLPYDPLALHPVTFDVDNPDPEDAEASSSSPLVQGVENNGTNADFHERSFRVRMVRNSAILVPTCLPPPRRLLSSPLYSIEEEDEPRNYLRGMTGRERLE</sequence>
<evidence type="ECO:0000256" key="1">
    <source>
        <dbReference type="SAM" id="MobiDB-lite"/>
    </source>
</evidence>
<proteinExistence type="predicted"/>
<protein>
    <submittedName>
        <fullName evidence="2">Uncharacterized protein</fullName>
    </submittedName>
</protein>
<evidence type="ECO:0000313" key="2">
    <source>
        <dbReference type="EMBL" id="KAF0332034.1"/>
    </source>
</evidence>
<organism evidence="2 3">
    <name type="scientific">Colletotrichum asianum</name>
    <dbReference type="NCBI Taxonomy" id="702518"/>
    <lineage>
        <taxon>Eukaryota</taxon>
        <taxon>Fungi</taxon>
        <taxon>Dikarya</taxon>
        <taxon>Ascomycota</taxon>
        <taxon>Pezizomycotina</taxon>
        <taxon>Sordariomycetes</taxon>
        <taxon>Hypocreomycetidae</taxon>
        <taxon>Glomerellales</taxon>
        <taxon>Glomerellaceae</taxon>
        <taxon>Colletotrichum</taxon>
        <taxon>Colletotrichum gloeosporioides species complex</taxon>
    </lineage>
</organism>
<dbReference type="AlphaFoldDB" id="A0A8H3ZTJ1"/>
<reference evidence="2 3" key="1">
    <citation type="submission" date="2019-12" db="EMBL/GenBank/DDBJ databases">
        <title>A genome sequence resource for the geographically widespread anthracnose pathogen Colletotrichum asianum.</title>
        <authorList>
            <person name="Meng Y."/>
        </authorList>
    </citation>
    <scope>NUCLEOTIDE SEQUENCE [LARGE SCALE GENOMIC DNA]</scope>
    <source>
        <strain evidence="2 3">ICMP 18580</strain>
    </source>
</reference>
<dbReference type="Proteomes" id="UP000434172">
    <property type="component" value="Unassembled WGS sequence"/>
</dbReference>
<feature type="region of interest" description="Disordered" evidence="1">
    <location>
        <begin position="114"/>
        <end position="141"/>
    </location>
</feature>
<gene>
    <name evidence="2" type="ORF">GQ607_000050</name>
</gene>
<evidence type="ECO:0000313" key="3">
    <source>
        <dbReference type="Proteomes" id="UP000434172"/>
    </source>
</evidence>
<dbReference type="EMBL" id="WOWK01000001">
    <property type="protein sequence ID" value="KAF0332034.1"/>
    <property type="molecule type" value="Genomic_DNA"/>
</dbReference>
<name>A0A8H3ZTJ1_9PEZI</name>